<reference evidence="5" key="1">
    <citation type="submission" date="2019-01" db="EMBL/GenBank/DDBJ databases">
        <title>Oenococcus sicerae UCMA17102.</title>
        <authorList>
            <person name="Cousin F.J."/>
            <person name="Le Guellec R."/>
            <person name="Cretenet M."/>
        </authorList>
    </citation>
    <scope>NUCLEOTIDE SEQUENCE</scope>
    <source>
        <strain evidence="5">UCMA17102</strain>
    </source>
</reference>
<keyword evidence="1" id="KW-0805">Transcription regulation</keyword>
<evidence type="ECO:0000256" key="2">
    <source>
        <dbReference type="ARBA" id="ARBA00023125"/>
    </source>
</evidence>
<evidence type="ECO:0000256" key="3">
    <source>
        <dbReference type="ARBA" id="ARBA00023163"/>
    </source>
</evidence>
<dbReference type="Proteomes" id="UP001167919">
    <property type="component" value="Unassembled WGS sequence"/>
</dbReference>
<dbReference type="Pfam" id="PF12833">
    <property type="entry name" value="HTH_18"/>
    <property type="match status" value="1"/>
</dbReference>
<dbReference type="RefSeq" id="WP_301710925.1">
    <property type="nucleotide sequence ID" value="NZ_SDWY01000001.1"/>
</dbReference>
<protein>
    <submittedName>
        <fullName evidence="5">Helix-turn-helix domain-containing protein</fullName>
    </submittedName>
</protein>
<comment type="caution">
    <text evidence="5">The sequence shown here is derived from an EMBL/GenBank/DDBJ whole genome shotgun (WGS) entry which is preliminary data.</text>
</comment>
<name>A0AAJ1R8F9_9LACO</name>
<dbReference type="PANTHER" id="PTHR43280:SF34">
    <property type="entry name" value="ARAC-FAMILY TRANSCRIPTIONAL REGULATOR"/>
    <property type="match status" value="1"/>
</dbReference>
<keyword evidence="3" id="KW-0804">Transcription</keyword>
<organism evidence="5 6">
    <name type="scientific">Oenococcus sicerae</name>
    <dbReference type="NCBI Taxonomy" id="2203724"/>
    <lineage>
        <taxon>Bacteria</taxon>
        <taxon>Bacillati</taxon>
        <taxon>Bacillota</taxon>
        <taxon>Bacilli</taxon>
        <taxon>Lactobacillales</taxon>
        <taxon>Lactobacillaceae</taxon>
        <taxon>Oenococcus</taxon>
    </lineage>
</organism>
<keyword evidence="2" id="KW-0238">DNA-binding</keyword>
<gene>
    <name evidence="5" type="ORF">EVC35_01445</name>
</gene>
<dbReference type="Gene3D" id="1.10.10.60">
    <property type="entry name" value="Homeodomain-like"/>
    <property type="match status" value="2"/>
</dbReference>
<feature type="domain" description="HTH araC/xylS-type" evidence="4">
    <location>
        <begin position="260"/>
        <end position="358"/>
    </location>
</feature>
<accession>A0AAJ1R8F9</accession>
<evidence type="ECO:0000256" key="1">
    <source>
        <dbReference type="ARBA" id="ARBA00023015"/>
    </source>
</evidence>
<dbReference type="SMART" id="SM00342">
    <property type="entry name" value="HTH_ARAC"/>
    <property type="match status" value="1"/>
</dbReference>
<evidence type="ECO:0000313" key="6">
    <source>
        <dbReference type="Proteomes" id="UP001167919"/>
    </source>
</evidence>
<dbReference type="PANTHER" id="PTHR43280">
    <property type="entry name" value="ARAC-FAMILY TRANSCRIPTIONAL REGULATOR"/>
    <property type="match status" value="1"/>
</dbReference>
<proteinExistence type="predicted"/>
<dbReference type="GO" id="GO:0043565">
    <property type="term" value="F:sequence-specific DNA binding"/>
    <property type="evidence" value="ECO:0007669"/>
    <property type="project" value="InterPro"/>
</dbReference>
<dbReference type="InterPro" id="IPR009057">
    <property type="entry name" value="Homeodomain-like_sf"/>
</dbReference>
<evidence type="ECO:0000313" key="5">
    <source>
        <dbReference type="EMBL" id="MDN6899671.1"/>
    </source>
</evidence>
<evidence type="ECO:0000259" key="4">
    <source>
        <dbReference type="PROSITE" id="PS01124"/>
    </source>
</evidence>
<dbReference type="SUPFAM" id="SSF46689">
    <property type="entry name" value="Homeodomain-like"/>
    <property type="match status" value="1"/>
</dbReference>
<dbReference type="PROSITE" id="PS01124">
    <property type="entry name" value="HTH_ARAC_FAMILY_2"/>
    <property type="match status" value="1"/>
</dbReference>
<dbReference type="EMBL" id="SDWY01000001">
    <property type="protein sequence ID" value="MDN6899671.1"/>
    <property type="molecule type" value="Genomic_DNA"/>
</dbReference>
<dbReference type="GO" id="GO:0003700">
    <property type="term" value="F:DNA-binding transcription factor activity"/>
    <property type="evidence" value="ECO:0007669"/>
    <property type="project" value="InterPro"/>
</dbReference>
<dbReference type="AlphaFoldDB" id="A0AAJ1R8F9"/>
<dbReference type="InterPro" id="IPR018060">
    <property type="entry name" value="HTH_AraC"/>
</dbReference>
<sequence>MGLELFAKSIGIDIYQKFADKETLSSVFIEMGSANKKGLSKMAGHAAENVYTLVKQPRNYFLVVPISQGEKLILVPNFRVYHPPLQDFGIINFLGQMSSICQLVYTLYKNEDAPNWQLTVNRFDLEGEWIHFQQNKVSDQELYNNEKNLLNAVKTLDRQTMVFELSKLTHTQIIGELFAENNFVRGEKNALISMVVKLTQAVIDGGLPAQKAFNIENLLIQKIELKAALPTFNIWINEITYFYFQTLAEYTKNQSLKLAEKCKKYIDTNLSEKLKISDISKVLYSSKQNLSLAFKQQYQISLNQYIRIAKVEAAKILLERTEYSLDQISDYLSFTDKSYFLRTFKKYTKQTPSSYRRERGFLIVENEDRK</sequence>